<dbReference type="Gene3D" id="1.10.287.950">
    <property type="entry name" value="Methyl-accepting chemotaxis protein"/>
    <property type="match status" value="1"/>
</dbReference>
<evidence type="ECO:0000256" key="4">
    <source>
        <dbReference type="SAM" id="MobiDB-lite"/>
    </source>
</evidence>
<dbReference type="PANTHER" id="PTHR43531">
    <property type="entry name" value="PROTEIN ICFG"/>
    <property type="match status" value="1"/>
</dbReference>
<proteinExistence type="inferred from homology"/>
<evidence type="ECO:0000256" key="3">
    <source>
        <dbReference type="PROSITE-ProRule" id="PRU00284"/>
    </source>
</evidence>
<dbReference type="InterPro" id="IPR033462">
    <property type="entry name" value="Cache_3-Cache_2"/>
</dbReference>
<dbReference type="InterPro" id="IPR051310">
    <property type="entry name" value="MCP_chemotaxis"/>
</dbReference>
<keyword evidence="6" id="KW-0732">Signal</keyword>
<organism evidence="9 10">
    <name type="scientific">Geoalkalibacter ferrihydriticus DSM 17813</name>
    <dbReference type="NCBI Taxonomy" id="1121915"/>
    <lineage>
        <taxon>Bacteria</taxon>
        <taxon>Pseudomonadati</taxon>
        <taxon>Thermodesulfobacteriota</taxon>
        <taxon>Desulfuromonadia</taxon>
        <taxon>Desulfuromonadales</taxon>
        <taxon>Geoalkalibacteraceae</taxon>
        <taxon>Geoalkalibacter</taxon>
    </lineage>
</organism>
<evidence type="ECO:0000256" key="1">
    <source>
        <dbReference type="ARBA" id="ARBA00022500"/>
    </source>
</evidence>
<dbReference type="GO" id="GO:0006935">
    <property type="term" value="P:chemotaxis"/>
    <property type="evidence" value="ECO:0007669"/>
    <property type="project" value="UniProtKB-KW"/>
</dbReference>
<protein>
    <recommendedName>
        <fullName evidence="11">Chemotaxis protein</fullName>
    </recommendedName>
</protein>
<evidence type="ECO:0000313" key="9">
    <source>
        <dbReference type="EMBL" id="KIH75347.1"/>
    </source>
</evidence>
<feature type="non-terminal residue" evidence="9">
    <location>
        <position position="433"/>
    </location>
</feature>
<evidence type="ECO:0000313" key="10">
    <source>
        <dbReference type="Proteomes" id="UP000035068"/>
    </source>
</evidence>
<evidence type="ECO:0000256" key="6">
    <source>
        <dbReference type="SAM" id="SignalP"/>
    </source>
</evidence>
<gene>
    <name evidence="9" type="ORF">GFER_17295</name>
</gene>
<dbReference type="EMBL" id="JWJD01000019">
    <property type="protein sequence ID" value="KIH75347.1"/>
    <property type="molecule type" value="Genomic_DNA"/>
</dbReference>
<evidence type="ECO:0000259" key="7">
    <source>
        <dbReference type="PROSITE" id="PS50111"/>
    </source>
</evidence>
<keyword evidence="5" id="KW-0812">Transmembrane</keyword>
<dbReference type="SUPFAM" id="SSF58104">
    <property type="entry name" value="Methyl-accepting chemotaxis protein (MCP) signaling domain"/>
    <property type="match status" value="2"/>
</dbReference>
<feature type="domain" description="HAMP" evidence="8">
    <location>
        <begin position="218"/>
        <end position="270"/>
    </location>
</feature>
<dbReference type="SUPFAM" id="SSF103190">
    <property type="entry name" value="Sensory domain-like"/>
    <property type="match status" value="1"/>
</dbReference>
<dbReference type="PROSITE" id="PS50111">
    <property type="entry name" value="CHEMOTAXIS_TRANSDUC_2"/>
    <property type="match status" value="1"/>
</dbReference>
<dbReference type="GO" id="GO:0005886">
    <property type="term" value="C:plasma membrane"/>
    <property type="evidence" value="ECO:0007669"/>
    <property type="project" value="TreeGrafter"/>
</dbReference>
<feature type="compositionally biased region" description="Polar residues" evidence="4">
    <location>
        <begin position="383"/>
        <end position="401"/>
    </location>
</feature>
<feature type="domain" description="Methyl-accepting transducer" evidence="7">
    <location>
        <begin position="346"/>
        <end position="433"/>
    </location>
</feature>
<dbReference type="PROSITE" id="PS50885">
    <property type="entry name" value="HAMP"/>
    <property type="match status" value="2"/>
</dbReference>
<evidence type="ECO:0008006" key="11">
    <source>
        <dbReference type="Google" id="ProtNLM"/>
    </source>
</evidence>
<keyword evidence="3" id="KW-0807">Transducer</keyword>
<dbReference type="RefSeq" id="WP_040101317.1">
    <property type="nucleotide sequence ID" value="NZ_JWJD01000019.1"/>
</dbReference>
<dbReference type="GO" id="GO:0004888">
    <property type="term" value="F:transmembrane signaling receptor activity"/>
    <property type="evidence" value="ECO:0007669"/>
    <property type="project" value="TreeGrafter"/>
</dbReference>
<dbReference type="CDD" id="cd06225">
    <property type="entry name" value="HAMP"/>
    <property type="match status" value="2"/>
</dbReference>
<dbReference type="Pfam" id="PF17201">
    <property type="entry name" value="Cache_3-Cache_2"/>
    <property type="match status" value="1"/>
</dbReference>
<feature type="region of interest" description="Disordered" evidence="4">
    <location>
        <begin position="383"/>
        <end position="433"/>
    </location>
</feature>
<evidence type="ECO:0000256" key="2">
    <source>
        <dbReference type="ARBA" id="ARBA00029447"/>
    </source>
</evidence>
<name>A0A0C2HRE0_9BACT</name>
<dbReference type="SUPFAM" id="SSF158472">
    <property type="entry name" value="HAMP domain-like"/>
    <property type="match status" value="1"/>
</dbReference>
<dbReference type="AlphaFoldDB" id="A0A0C2HRE0"/>
<dbReference type="InterPro" id="IPR003660">
    <property type="entry name" value="HAMP_dom"/>
</dbReference>
<keyword evidence="1" id="KW-0145">Chemotaxis</keyword>
<dbReference type="InterPro" id="IPR004089">
    <property type="entry name" value="MCPsignal_dom"/>
</dbReference>
<dbReference type="InterPro" id="IPR029151">
    <property type="entry name" value="Sensor-like_sf"/>
</dbReference>
<reference evidence="9 10" key="1">
    <citation type="submission" date="2014-12" db="EMBL/GenBank/DDBJ databases">
        <title>Genomes of Geoalkalibacter ferrihydriticus and Geoalkalibacter subterraneus, two haloalkaliphilic metal-reducing members of the Geobacteraceae.</title>
        <authorList>
            <person name="Badalamenti J.P."/>
            <person name="Torres C.I."/>
            <person name="Krajmalnik-Brown R."/>
            <person name="Bond D.R."/>
        </authorList>
    </citation>
    <scope>NUCLEOTIDE SEQUENCE [LARGE SCALE GENOMIC DNA]</scope>
    <source>
        <strain evidence="9 10">DSM 17813</strain>
    </source>
</reference>
<dbReference type="PANTHER" id="PTHR43531:SF11">
    <property type="entry name" value="METHYL-ACCEPTING CHEMOTAXIS PROTEIN 3"/>
    <property type="match status" value="1"/>
</dbReference>
<dbReference type="SMART" id="SM00304">
    <property type="entry name" value="HAMP"/>
    <property type="match status" value="2"/>
</dbReference>
<feature type="domain" description="HAMP" evidence="8">
    <location>
        <begin position="272"/>
        <end position="309"/>
    </location>
</feature>
<keyword evidence="10" id="KW-1185">Reference proteome</keyword>
<keyword evidence="5" id="KW-1133">Transmembrane helix</keyword>
<feature type="signal peptide" evidence="6">
    <location>
        <begin position="1"/>
        <end position="23"/>
    </location>
</feature>
<dbReference type="GO" id="GO:0007165">
    <property type="term" value="P:signal transduction"/>
    <property type="evidence" value="ECO:0007669"/>
    <property type="project" value="UniProtKB-KW"/>
</dbReference>
<sequence>MKLNLFKKILLIALALLVSASVAVSVTMYVAASHLARDLVDEVGTAKLEGDVRSALLYLQRHFGHVRLQDGRLVGQDGQALDGRYDVVDEMQRDLGVVATIFMREGNDFTRVLTNIRTADGKRAVGTRLGQQSAAYEPVRQKKLYIGPAVILGDTYLTAYDPLLDASGELIGIVFIGISQAQTDATIAGGLQRMNQAVLVVFVMLAFGGLSAAWYFARGISRPILSAAGMVNALALGDLRQRLTLKRGDEIGELVQKLNLLADSQKKHSDLAQQIAQGNLDVQVTLSSDQDELGKALQTMTRQLNEVISQIQVAGEQIATGSGQVADASQSLSQGATEQASSLEEISASVNQMAGQVADASQSLSQGATEQASSLEEISASVNQMASQTNQSAENAGQANRLSAEAKQSAEQGRGRMQAMVQAMGEISASSND</sequence>
<comment type="similarity">
    <text evidence="2">Belongs to the methyl-accepting chemotaxis (MCP) protein family.</text>
</comment>
<feature type="transmembrane region" description="Helical" evidence="5">
    <location>
        <begin position="197"/>
        <end position="217"/>
    </location>
</feature>
<dbReference type="Pfam" id="PF00672">
    <property type="entry name" value="HAMP"/>
    <property type="match status" value="2"/>
</dbReference>
<accession>A0A0C2HRE0</accession>
<dbReference type="Gene3D" id="6.10.340.10">
    <property type="match status" value="2"/>
</dbReference>
<dbReference type="Proteomes" id="UP000035068">
    <property type="component" value="Unassembled WGS sequence"/>
</dbReference>
<keyword evidence="5" id="KW-0472">Membrane</keyword>
<feature type="chain" id="PRO_5002166537" description="Chemotaxis protein" evidence="6">
    <location>
        <begin position="24"/>
        <end position="433"/>
    </location>
</feature>
<evidence type="ECO:0000256" key="5">
    <source>
        <dbReference type="SAM" id="Phobius"/>
    </source>
</evidence>
<evidence type="ECO:0000259" key="8">
    <source>
        <dbReference type="PROSITE" id="PS50885"/>
    </source>
</evidence>
<comment type="caution">
    <text evidence="9">The sequence shown here is derived from an EMBL/GenBank/DDBJ whole genome shotgun (WGS) entry which is preliminary data.</text>
</comment>